<protein>
    <recommendedName>
        <fullName evidence="4">Flavodoxin-like domain-containing protein</fullName>
    </recommendedName>
</protein>
<comment type="caution">
    <text evidence="5">The sequence shown here is derived from an EMBL/GenBank/DDBJ whole genome shotgun (WGS) entry which is preliminary data.</text>
</comment>
<reference evidence="5" key="1">
    <citation type="journal article" date="2014" name="Int. J. Syst. Evol. Microbiol.">
        <title>Complete genome sequence of Corynebacterium casei LMG S-19264T (=DSM 44701T), isolated from a smear-ripened cheese.</title>
        <authorList>
            <consortium name="US DOE Joint Genome Institute (JGI-PGF)"/>
            <person name="Walter F."/>
            <person name="Albersmeier A."/>
            <person name="Kalinowski J."/>
            <person name="Ruckert C."/>
        </authorList>
    </citation>
    <scope>NUCLEOTIDE SEQUENCE</scope>
    <source>
        <strain evidence="5">KCTC 23077</strain>
    </source>
</reference>
<dbReference type="SUPFAM" id="SSF52218">
    <property type="entry name" value="Flavoproteins"/>
    <property type="match status" value="1"/>
</dbReference>
<sequence>MRDEENAETDLSRRHHLRQWAHLALAAAGAATVLSPLEVLAGTGRVSPRTLVAYYSRTGHTRQAALVIARAVGADIFEIEPATPYPRSYQETVDLNHRQQRANEFPPSGRLIPNLAGYGTVFLGYPIWPVDLPRFLYTFLRRQNFAGKTLAPFSTSAMSGLAGTEATLRRLCVGARLVPGLALPGGGRGHNTLVTSIDAASNQRSESWSRASLTRMRS</sequence>
<evidence type="ECO:0000256" key="1">
    <source>
        <dbReference type="ARBA" id="ARBA00022630"/>
    </source>
</evidence>
<dbReference type="EMBL" id="BMYD01000001">
    <property type="protein sequence ID" value="GHA76623.1"/>
    <property type="molecule type" value="Genomic_DNA"/>
</dbReference>
<dbReference type="RefSeq" id="WP_189454315.1">
    <property type="nucleotide sequence ID" value="NZ_BMYD01000001.1"/>
</dbReference>
<evidence type="ECO:0000259" key="4">
    <source>
        <dbReference type="Pfam" id="PF12682"/>
    </source>
</evidence>
<reference evidence="5" key="2">
    <citation type="submission" date="2020-09" db="EMBL/GenBank/DDBJ databases">
        <authorList>
            <person name="Sun Q."/>
            <person name="Kim S."/>
        </authorList>
    </citation>
    <scope>NUCLEOTIDE SEQUENCE</scope>
    <source>
        <strain evidence="5">KCTC 23077</strain>
    </source>
</reference>
<keyword evidence="3" id="KW-1133">Transmembrane helix</keyword>
<dbReference type="InterPro" id="IPR006311">
    <property type="entry name" value="TAT_signal"/>
</dbReference>
<dbReference type="AlphaFoldDB" id="A0A918W8K0"/>
<accession>A0A918W8K0</accession>
<dbReference type="InterPro" id="IPR008254">
    <property type="entry name" value="Flavodoxin/NO_synth"/>
</dbReference>
<dbReference type="PANTHER" id="PTHR39201:SF1">
    <property type="entry name" value="FLAVODOXIN-LIKE DOMAIN-CONTAINING PROTEIN"/>
    <property type="match status" value="1"/>
</dbReference>
<dbReference type="PANTHER" id="PTHR39201">
    <property type="entry name" value="EXPORTED PROTEIN-RELATED"/>
    <property type="match status" value="1"/>
</dbReference>
<gene>
    <name evidence="5" type="ORF">GCM10007067_12360</name>
</gene>
<organism evidence="5 6">
    <name type="scientific">Cognatilysobacter bugurensis</name>
    <dbReference type="NCBI Taxonomy" id="543356"/>
    <lineage>
        <taxon>Bacteria</taxon>
        <taxon>Pseudomonadati</taxon>
        <taxon>Pseudomonadota</taxon>
        <taxon>Gammaproteobacteria</taxon>
        <taxon>Lysobacterales</taxon>
        <taxon>Lysobacteraceae</taxon>
        <taxon>Cognatilysobacter</taxon>
    </lineage>
</organism>
<dbReference type="Proteomes" id="UP000646426">
    <property type="component" value="Unassembled WGS sequence"/>
</dbReference>
<keyword evidence="1" id="KW-0285">Flavoprotein</keyword>
<evidence type="ECO:0000313" key="6">
    <source>
        <dbReference type="Proteomes" id="UP000646426"/>
    </source>
</evidence>
<dbReference type="PROSITE" id="PS51318">
    <property type="entry name" value="TAT"/>
    <property type="match status" value="1"/>
</dbReference>
<feature type="transmembrane region" description="Helical" evidence="3">
    <location>
        <begin position="20"/>
        <end position="41"/>
    </location>
</feature>
<dbReference type="Gene3D" id="3.40.50.360">
    <property type="match status" value="1"/>
</dbReference>
<dbReference type="InterPro" id="IPR029039">
    <property type="entry name" value="Flavoprotein-like_sf"/>
</dbReference>
<proteinExistence type="predicted"/>
<evidence type="ECO:0000313" key="5">
    <source>
        <dbReference type="EMBL" id="GHA76623.1"/>
    </source>
</evidence>
<evidence type="ECO:0000256" key="3">
    <source>
        <dbReference type="SAM" id="Phobius"/>
    </source>
</evidence>
<keyword evidence="2" id="KW-0288">FMN</keyword>
<dbReference type="Pfam" id="PF12682">
    <property type="entry name" value="Flavodoxin_4"/>
    <property type="match status" value="1"/>
</dbReference>
<dbReference type="GO" id="GO:0010181">
    <property type="term" value="F:FMN binding"/>
    <property type="evidence" value="ECO:0007669"/>
    <property type="project" value="InterPro"/>
</dbReference>
<feature type="domain" description="Flavodoxin-like" evidence="4">
    <location>
        <begin position="50"/>
        <end position="184"/>
    </location>
</feature>
<name>A0A918W8K0_9GAMM</name>
<keyword evidence="3" id="KW-0472">Membrane</keyword>
<keyword evidence="3" id="KW-0812">Transmembrane</keyword>
<keyword evidence="6" id="KW-1185">Reference proteome</keyword>
<evidence type="ECO:0000256" key="2">
    <source>
        <dbReference type="ARBA" id="ARBA00022643"/>
    </source>
</evidence>